<dbReference type="Proteomes" id="UP000824220">
    <property type="component" value="Unassembled WGS sequence"/>
</dbReference>
<reference evidence="1" key="1">
    <citation type="journal article" date="2021" name="PeerJ">
        <title>Extensive microbial diversity within the chicken gut microbiome revealed by metagenomics and culture.</title>
        <authorList>
            <person name="Gilroy R."/>
            <person name="Ravi A."/>
            <person name="Getino M."/>
            <person name="Pursley I."/>
            <person name="Horton D.L."/>
            <person name="Alikhan N.F."/>
            <person name="Baker D."/>
            <person name="Gharbi K."/>
            <person name="Hall N."/>
            <person name="Watson M."/>
            <person name="Adriaenssens E.M."/>
            <person name="Foster-Nyarko E."/>
            <person name="Jarju S."/>
            <person name="Secka A."/>
            <person name="Antonio M."/>
            <person name="Oren A."/>
            <person name="Chaudhuri R.R."/>
            <person name="La Ragione R."/>
            <person name="Hildebrand F."/>
            <person name="Pallen M.J."/>
        </authorList>
    </citation>
    <scope>NUCLEOTIDE SEQUENCE</scope>
    <source>
        <strain evidence="1">ChiHjej8B7-3636</strain>
    </source>
</reference>
<evidence type="ECO:0000313" key="1">
    <source>
        <dbReference type="EMBL" id="HJA04213.1"/>
    </source>
</evidence>
<gene>
    <name evidence="1" type="ORF">H9800_05075</name>
</gene>
<dbReference type="AlphaFoldDB" id="A0A9D2H438"/>
<dbReference type="EMBL" id="DXAM01000069">
    <property type="protein sequence ID" value="HJA04213.1"/>
    <property type="molecule type" value="Genomic_DNA"/>
</dbReference>
<organism evidence="1 2">
    <name type="scientific">Candidatus Microbacterium stercoravium</name>
    <dbReference type="NCBI Taxonomy" id="2838697"/>
    <lineage>
        <taxon>Bacteria</taxon>
        <taxon>Bacillati</taxon>
        <taxon>Actinomycetota</taxon>
        <taxon>Actinomycetes</taxon>
        <taxon>Micrococcales</taxon>
        <taxon>Microbacteriaceae</taxon>
        <taxon>Microbacterium</taxon>
    </lineage>
</organism>
<protein>
    <submittedName>
        <fullName evidence="1">Uncharacterized protein</fullName>
    </submittedName>
</protein>
<name>A0A9D2H438_9MICO</name>
<proteinExistence type="predicted"/>
<reference evidence="1" key="2">
    <citation type="submission" date="2021-04" db="EMBL/GenBank/DDBJ databases">
        <authorList>
            <person name="Gilroy R."/>
        </authorList>
    </citation>
    <scope>NUCLEOTIDE SEQUENCE</scope>
    <source>
        <strain evidence="1">ChiHjej8B7-3636</strain>
    </source>
</reference>
<accession>A0A9D2H438</accession>
<comment type="caution">
    <text evidence="1">The sequence shown here is derived from an EMBL/GenBank/DDBJ whole genome shotgun (WGS) entry which is preliminary data.</text>
</comment>
<evidence type="ECO:0000313" key="2">
    <source>
        <dbReference type="Proteomes" id="UP000824220"/>
    </source>
</evidence>
<sequence length="195" mass="22349">MSHSYFYATQVSARPDSSDRRWGIYFTKNELTEDEARARYALEPLDRENGFFGVVRITEGEDRPRSYLRVGPHANGMELEKLNEHGTVVSSYTWGAYAHGEVQPSPLPSRVFLGTIVYYGYPDEDQFWPLRKSIGSVMMDFRQNGYVREDTIQRGPVGEPDAVTTREFEGVDVSANWFDIPEFGDWEAFFHPEGA</sequence>